<keyword evidence="7" id="KW-1185">Reference proteome</keyword>
<organism evidence="6 7">
    <name type="scientific">Alcaligenes ammonioxydans</name>
    <dbReference type="NCBI Taxonomy" id="2582914"/>
    <lineage>
        <taxon>Bacteria</taxon>
        <taxon>Pseudomonadati</taxon>
        <taxon>Pseudomonadota</taxon>
        <taxon>Betaproteobacteria</taxon>
        <taxon>Burkholderiales</taxon>
        <taxon>Alcaligenaceae</taxon>
        <taxon>Alcaligenes</taxon>
    </lineage>
</organism>
<sequence>MLISEAARVTGLTPKMIRHYEDLGLVNSVRAPNGYRIYQAQDLDTLHFIVRAKELGFNLADIQQLTSLWRNQQRPSSEVKQLAQAHIQDLESRAALLLDMAAKLRVLAEQCQGDQHPDCPILDGLEGGCCHPSTPDKTAVPPRSNRASAAGPL</sequence>
<dbReference type="PANTHER" id="PTHR30204">
    <property type="entry name" value="REDOX-CYCLING DRUG-SENSING TRANSCRIPTIONAL ACTIVATOR SOXR"/>
    <property type="match status" value="1"/>
</dbReference>
<dbReference type="Proteomes" id="UP000826050">
    <property type="component" value="Chromosome"/>
</dbReference>
<dbReference type="InterPro" id="IPR015358">
    <property type="entry name" value="Tscrpt_reg_MerR_DNA-bd"/>
</dbReference>
<proteinExistence type="predicted"/>
<feature type="region of interest" description="Disordered" evidence="4">
    <location>
        <begin position="133"/>
        <end position="153"/>
    </location>
</feature>
<evidence type="ECO:0000256" key="1">
    <source>
        <dbReference type="ARBA" id="ARBA00023015"/>
    </source>
</evidence>
<dbReference type="RefSeq" id="WP_059317588.1">
    <property type="nucleotide sequence ID" value="NZ_CP049362.1"/>
</dbReference>
<dbReference type="PRINTS" id="PR00040">
    <property type="entry name" value="HTHMERR"/>
</dbReference>
<dbReference type="InterPro" id="IPR047057">
    <property type="entry name" value="MerR_fam"/>
</dbReference>
<reference evidence="6 7" key="1">
    <citation type="submission" date="2020-02" db="EMBL/GenBank/DDBJ databases">
        <title>Partial ammonium oxidation to N2 by heterotrophic bacteria.</title>
        <authorList>
            <person name="Wu M."/>
        </authorList>
    </citation>
    <scope>NUCLEOTIDE SEQUENCE [LARGE SCALE GENOMIC DNA]</scope>
    <source>
        <strain evidence="6 7">HO-1</strain>
    </source>
</reference>
<keyword evidence="1" id="KW-0805">Transcription regulation</keyword>
<dbReference type="Gene3D" id="1.10.1660.10">
    <property type="match status" value="1"/>
</dbReference>
<dbReference type="Pfam" id="PF00376">
    <property type="entry name" value="MerR"/>
    <property type="match status" value="1"/>
</dbReference>
<gene>
    <name evidence="6" type="ORF">FE795_09725</name>
</gene>
<dbReference type="Pfam" id="PF09278">
    <property type="entry name" value="MerR-DNA-bind"/>
    <property type="match status" value="1"/>
</dbReference>
<keyword evidence="2" id="KW-0238">DNA-binding</keyword>
<evidence type="ECO:0000313" key="7">
    <source>
        <dbReference type="Proteomes" id="UP000826050"/>
    </source>
</evidence>
<evidence type="ECO:0000313" key="6">
    <source>
        <dbReference type="EMBL" id="QXX79267.1"/>
    </source>
</evidence>
<evidence type="ECO:0000256" key="2">
    <source>
        <dbReference type="ARBA" id="ARBA00023125"/>
    </source>
</evidence>
<dbReference type="PROSITE" id="PS50937">
    <property type="entry name" value="HTH_MERR_2"/>
    <property type="match status" value="1"/>
</dbReference>
<protein>
    <submittedName>
        <fullName evidence="6">MerR family transcriptional regulator</fullName>
    </submittedName>
</protein>
<dbReference type="SUPFAM" id="SSF46955">
    <property type="entry name" value="Putative DNA-binding domain"/>
    <property type="match status" value="1"/>
</dbReference>
<dbReference type="EMBL" id="CP049362">
    <property type="protein sequence ID" value="QXX79267.1"/>
    <property type="molecule type" value="Genomic_DNA"/>
</dbReference>
<feature type="domain" description="HTH merR-type" evidence="5">
    <location>
        <begin position="1"/>
        <end position="68"/>
    </location>
</feature>
<dbReference type="InterPro" id="IPR009061">
    <property type="entry name" value="DNA-bd_dom_put_sf"/>
</dbReference>
<evidence type="ECO:0000256" key="3">
    <source>
        <dbReference type="ARBA" id="ARBA00023163"/>
    </source>
</evidence>
<dbReference type="InterPro" id="IPR000551">
    <property type="entry name" value="MerR-type_HTH_dom"/>
</dbReference>
<dbReference type="PROSITE" id="PS00552">
    <property type="entry name" value="HTH_MERR_1"/>
    <property type="match status" value="1"/>
</dbReference>
<evidence type="ECO:0000256" key="4">
    <source>
        <dbReference type="SAM" id="MobiDB-lite"/>
    </source>
</evidence>
<dbReference type="SMART" id="SM00422">
    <property type="entry name" value="HTH_MERR"/>
    <property type="match status" value="1"/>
</dbReference>
<evidence type="ECO:0000259" key="5">
    <source>
        <dbReference type="PROSITE" id="PS50937"/>
    </source>
</evidence>
<name>A0ABX8STB8_9BURK</name>
<accession>A0ABX8STB8</accession>
<dbReference type="PANTHER" id="PTHR30204:SF94">
    <property type="entry name" value="HEAVY METAL-DEPENDENT TRANSCRIPTIONAL REGULATOR HI_0293-RELATED"/>
    <property type="match status" value="1"/>
</dbReference>
<keyword evidence="3" id="KW-0804">Transcription</keyword>